<accession>A0A2K8KMY9</accession>
<proteinExistence type="predicted"/>
<gene>
    <name evidence="2" type="ORF">REIFOR_00114</name>
</gene>
<evidence type="ECO:0000313" key="3">
    <source>
        <dbReference type="Proteomes" id="UP000229757"/>
    </source>
</evidence>
<feature type="transmembrane region" description="Helical" evidence="1">
    <location>
        <begin position="195"/>
        <end position="215"/>
    </location>
</feature>
<evidence type="ECO:0000313" key="2">
    <source>
        <dbReference type="EMBL" id="ATX75291.1"/>
    </source>
</evidence>
<sequence length="228" mass="25593">MLLNLLKDSLNFYRRNFVFLAMIVLPFSIFVGLFELLFNQQELPDSGLLTNPSTPFLLSLLIYPISQGALVLAIAASVEGQYPSLPSLWKQGLRLWFPVAAVNFLYAAAILGGLFMLVIPGLIFMVRFMFAEYAVVLNKQHPLDAMRTSWTLSGGYFRLILGGFLVITALIYFPALMLTNLLNELEIAPFFSEFLPSQLFSVLGTFYAVFVFRVFHQAQNDVKATPDA</sequence>
<dbReference type="AlphaFoldDB" id="A0A2K8KMY9"/>
<dbReference type="RefSeq" id="WP_100255708.1">
    <property type="nucleotide sequence ID" value="NZ_CP011797.1"/>
</dbReference>
<feature type="transmembrane region" description="Helical" evidence="1">
    <location>
        <begin position="156"/>
        <end position="175"/>
    </location>
</feature>
<dbReference type="EMBL" id="CP011797">
    <property type="protein sequence ID" value="ATX75291.1"/>
    <property type="molecule type" value="Genomic_DNA"/>
</dbReference>
<dbReference type="OrthoDB" id="6366276at2"/>
<dbReference type="Proteomes" id="UP000229757">
    <property type="component" value="Chromosome"/>
</dbReference>
<dbReference type="KEGG" id="rfo:REIFOR_00114"/>
<keyword evidence="1" id="KW-0812">Transmembrane</keyword>
<keyword evidence="3" id="KW-1185">Reference proteome</keyword>
<protein>
    <submittedName>
        <fullName evidence="2">Conserved hypothetical membrane protein</fullName>
    </submittedName>
</protein>
<reference evidence="2 3" key="1">
    <citation type="journal article" date="2017" name="Environ. Microbiol.">
        <title>Genomic and physiological analyses of 'Reinekea forsetii' reveal a versatile opportunistic lifestyle during spring algae blooms.</title>
        <authorList>
            <person name="Avci B."/>
            <person name="Hahnke R.L."/>
            <person name="Chafee M."/>
            <person name="Fischer T."/>
            <person name="Gruber-Vodicka H."/>
            <person name="Tegetmeyer H.E."/>
            <person name="Harder J."/>
            <person name="Fuchs B.M."/>
            <person name="Amann R.I."/>
            <person name="Teeling H."/>
        </authorList>
    </citation>
    <scope>NUCLEOTIDE SEQUENCE [LARGE SCALE GENOMIC DNA]</scope>
    <source>
        <strain evidence="2 3">Hel1_31_D35</strain>
    </source>
</reference>
<feature type="transmembrane region" description="Helical" evidence="1">
    <location>
        <begin position="95"/>
        <end position="119"/>
    </location>
</feature>
<keyword evidence="1" id="KW-1133">Transmembrane helix</keyword>
<feature type="transmembrane region" description="Helical" evidence="1">
    <location>
        <begin position="55"/>
        <end position="75"/>
    </location>
</feature>
<feature type="transmembrane region" description="Helical" evidence="1">
    <location>
        <begin position="12"/>
        <end position="34"/>
    </location>
</feature>
<name>A0A2K8KMY9_9GAMM</name>
<evidence type="ECO:0000256" key="1">
    <source>
        <dbReference type="SAM" id="Phobius"/>
    </source>
</evidence>
<keyword evidence="1" id="KW-0472">Membrane</keyword>
<organism evidence="2 3">
    <name type="scientific">Reinekea forsetii</name>
    <dbReference type="NCBI Taxonomy" id="1336806"/>
    <lineage>
        <taxon>Bacteria</taxon>
        <taxon>Pseudomonadati</taxon>
        <taxon>Pseudomonadota</taxon>
        <taxon>Gammaproteobacteria</taxon>
        <taxon>Oceanospirillales</taxon>
        <taxon>Saccharospirillaceae</taxon>
        <taxon>Reinekea</taxon>
    </lineage>
</organism>